<feature type="region of interest" description="Disordered" evidence="1">
    <location>
        <begin position="1"/>
        <end position="22"/>
    </location>
</feature>
<evidence type="ECO:0000256" key="2">
    <source>
        <dbReference type="SAM" id="Phobius"/>
    </source>
</evidence>
<dbReference type="OrthoDB" id="10428689at2759"/>
<name>A0A9W6Z7Y2_9STRA</name>
<gene>
    <name evidence="3" type="ORF">TrRE_jg4159</name>
</gene>
<reference evidence="3" key="1">
    <citation type="submission" date="2022-07" db="EMBL/GenBank/DDBJ databases">
        <title>Genome analysis of Parmales, a sister group of diatoms, reveals the evolutionary specialization of diatoms from phago-mixotrophs to photoautotrophs.</title>
        <authorList>
            <person name="Ban H."/>
            <person name="Sato S."/>
            <person name="Yoshikawa S."/>
            <person name="Kazumasa Y."/>
            <person name="Nakamura Y."/>
            <person name="Ichinomiya M."/>
            <person name="Saitoh K."/>
            <person name="Sato N."/>
            <person name="Blanc-Mathieu R."/>
            <person name="Endo H."/>
            <person name="Kuwata A."/>
            <person name="Ogata H."/>
        </authorList>
    </citation>
    <scope>NUCLEOTIDE SEQUENCE</scope>
</reference>
<organism evidence="3 4">
    <name type="scientific">Triparma retinervis</name>
    <dbReference type="NCBI Taxonomy" id="2557542"/>
    <lineage>
        <taxon>Eukaryota</taxon>
        <taxon>Sar</taxon>
        <taxon>Stramenopiles</taxon>
        <taxon>Ochrophyta</taxon>
        <taxon>Bolidophyceae</taxon>
        <taxon>Parmales</taxon>
        <taxon>Triparmaceae</taxon>
        <taxon>Triparma</taxon>
    </lineage>
</organism>
<evidence type="ECO:0000313" key="3">
    <source>
        <dbReference type="EMBL" id="GMH46417.1"/>
    </source>
</evidence>
<accession>A0A9W6Z7Y2</accession>
<feature type="compositionally biased region" description="Basic and acidic residues" evidence="1">
    <location>
        <begin position="1"/>
        <end position="19"/>
    </location>
</feature>
<keyword evidence="4" id="KW-1185">Reference proteome</keyword>
<keyword evidence="2" id="KW-0472">Membrane</keyword>
<comment type="caution">
    <text evidence="3">The sequence shown here is derived from an EMBL/GenBank/DDBJ whole genome shotgun (WGS) entry which is preliminary data.</text>
</comment>
<evidence type="ECO:0000313" key="4">
    <source>
        <dbReference type="Proteomes" id="UP001165082"/>
    </source>
</evidence>
<evidence type="ECO:0000256" key="1">
    <source>
        <dbReference type="SAM" id="MobiDB-lite"/>
    </source>
</evidence>
<keyword evidence="2" id="KW-1133">Transmembrane helix</keyword>
<dbReference type="Proteomes" id="UP001165082">
    <property type="component" value="Unassembled WGS sequence"/>
</dbReference>
<proteinExistence type="predicted"/>
<sequence length="137" mass="15039">MAKTPYDIHDLHPDKRNKPNADGTYFDPEMAAVVVKKKPGYGKKGSEGYFASDATQEKQEREACVQIAVASIGMLGVFGFIGFAFFLVFQGMEPGFNAEFVTFCLIIGSILTCVGRYHQRGWNIFEIFGGRRGGAVG</sequence>
<keyword evidence="2" id="KW-0812">Transmembrane</keyword>
<feature type="transmembrane region" description="Helical" evidence="2">
    <location>
        <begin position="67"/>
        <end position="89"/>
    </location>
</feature>
<protein>
    <submittedName>
        <fullName evidence="3">Uncharacterized protein</fullName>
    </submittedName>
</protein>
<feature type="transmembrane region" description="Helical" evidence="2">
    <location>
        <begin position="95"/>
        <end position="114"/>
    </location>
</feature>
<dbReference type="EMBL" id="BRXZ01005544">
    <property type="protein sequence ID" value="GMH46417.1"/>
    <property type="molecule type" value="Genomic_DNA"/>
</dbReference>
<dbReference type="AlphaFoldDB" id="A0A9W6Z7Y2"/>